<keyword evidence="1" id="KW-0812">Transmembrane</keyword>
<name>A0A2N0U2M2_9FLAO</name>
<keyword evidence="1" id="KW-0472">Membrane</keyword>
<evidence type="ECO:0000313" key="3">
    <source>
        <dbReference type="EMBL" id="PKD21252.1"/>
    </source>
</evidence>
<evidence type="ECO:0000313" key="2">
    <source>
        <dbReference type="EMBL" id="OEY73792.1"/>
    </source>
</evidence>
<dbReference type="EMBL" id="LKTR01000004">
    <property type="protein sequence ID" value="PKD21252.1"/>
    <property type="molecule type" value="Genomic_DNA"/>
</dbReference>
<accession>A0A2N0U2M2</accession>
<protein>
    <submittedName>
        <fullName evidence="3">Uncharacterized protein</fullName>
    </submittedName>
</protein>
<gene>
    <name evidence="3" type="ORF">APR40_07445</name>
    <name evidence="2" type="ORF">BHS39_07450</name>
</gene>
<feature type="transmembrane region" description="Helical" evidence="1">
    <location>
        <begin position="56"/>
        <end position="77"/>
    </location>
</feature>
<dbReference type="EMBL" id="MJBR01000002">
    <property type="protein sequence ID" value="OEY73792.1"/>
    <property type="molecule type" value="Genomic_DNA"/>
</dbReference>
<evidence type="ECO:0000313" key="5">
    <source>
        <dbReference type="Proteomes" id="UP000232533"/>
    </source>
</evidence>
<sequence length="180" mass="21246">MDYVLVSYLICDISLVYYELQVFNFITFLARSLIFSLLIFIVFPKIRSVKFRLFELILGIAVVAINIYLLFELLAMVPEAFIYDYFYPVYLALTLLTILLVGVAFTYNNIFSNKRSFYFLLAALFLAFSDFNFFIAIYLDVPVFYYPDRFFHILALGLLLLFWIKPIEDSNNNNLEQREV</sequence>
<evidence type="ECO:0000313" key="4">
    <source>
        <dbReference type="Proteomes" id="UP000176009"/>
    </source>
</evidence>
<dbReference type="Proteomes" id="UP000176009">
    <property type="component" value="Unassembled WGS sequence"/>
</dbReference>
<dbReference type="Proteomes" id="UP000232533">
    <property type="component" value="Unassembled WGS sequence"/>
</dbReference>
<feature type="transmembrane region" description="Helical" evidence="1">
    <location>
        <begin position="150"/>
        <end position="167"/>
    </location>
</feature>
<reference evidence="3 5" key="1">
    <citation type="submission" date="2015-10" db="EMBL/GenBank/DDBJ databases">
        <title>Draft genome sequence of Salegentibacter salinarum KCTC 12975.</title>
        <authorList>
            <person name="Lin W."/>
            <person name="Zheng Q."/>
        </authorList>
    </citation>
    <scope>NUCLEOTIDE SEQUENCE [LARGE SCALE GENOMIC DNA]</scope>
    <source>
        <strain evidence="3 5">KCTC 12974</strain>
    </source>
</reference>
<comment type="caution">
    <text evidence="3">The sequence shown here is derived from an EMBL/GenBank/DDBJ whole genome shotgun (WGS) entry which is preliminary data.</text>
</comment>
<feature type="transmembrane region" description="Helical" evidence="1">
    <location>
        <begin position="89"/>
        <end position="110"/>
    </location>
</feature>
<reference evidence="2 4" key="2">
    <citation type="submission" date="2016-09" db="EMBL/GenBank/DDBJ databases">
        <title>Genome Sequence of Salegentibacter salarius,Isolated from a Marine Solar Saltern of the Yellow Sea in South Korea.</title>
        <authorList>
            <person name="Zheng Q."/>
            <person name="Liu Y."/>
        </authorList>
    </citation>
    <scope>NUCLEOTIDE SEQUENCE [LARGE SCALE GENOMIC DNA]</scope>
    <source>
        <strain evidence="2 4">KCTC 12974</strain>
    </source>
</reference>
<dbReference type="AlphaFoldDB" id="A0A2N0U2M2"/>
<proteinExistence type="predicted"/>
<feature type="transmembrane region" description="Helical" evidence="1">
    <location>
        <begin position="22"/>
        <end position="44"/>
    </location>
</feature>
<keyword evidence="1" id="KW-1133">Transmembrane helix</keyword>
<keyword evidence="4" id="KW-1185">Reference proteome</keyword>
<evidence type="ECO:0000256" key="1">
    <source>
        <dbReference type="SAM" id="Phobius"/>
    </source>
</evidence>
<organism evidence="3 5">
    <name type="scientific">Salegentibacter salarius</name>
    <dbReference type="NCBI Taxonomy" id="435906"/>
    <lineage>
        <taxon>Bacteria</taxon>
        <taxon>Pseudomonadati</taxon>
        <taxon>Bacteroidota</taxon>
        <taxon>Flavobacteriia</taxon>
        <taxon>Flavobacteriales</taxon>
        <taxon>Flavobacteriaceae</taxon>
        <taxon>Salegentibacter</taxon>
    </lineage>
</organism>
<feature type="transmembrane region" description="Helical" evidence="1">
    <location>
        <begin position="117"/>
        <end position="138"/>
    </location>
</feature>